<evidence type="ECO:0000313" key="3">
    <source>
        <dbReference type="Proteomes" id="UP000018168"/>
    </source>
</evidence>
<protein>
    <recommendedName>
        <fullName evidence="4">DUF5640 domain-containing protein</fullName>
    </recommendedName>
</protein>
<feature type="chain" id="PRO_5039426451" description="DUF5640 domain-containing protein" evidence="1">
    <location>
        <begin position="22"/>
        <end position="166"/>
    </location>
</feature>
<comment type="caution">
    <text evidence="2">The sequence shown here is derived from an EMBL/GenBank/DDBJ whole genome shotgun (WGS) entry which is preliminary data.</text>
</comment>
<organism evidence="2 3">
    <name type="scientific">[Clostridium] leptum CAG:27</name>
    <dbReference type="NCBI Taxonomy" id="1263068"/>
    <lineage>
        <taxon>Bacteria</taxon>
        <taxon>Bacillati</taxon>
        <taxon>Bacillota</taxon>
        <taxon>Clostridia</taxon>
        <taxon>Eubacteriales</taxon>
        <taxon>Oscillospiraceae</taxon>
        <taxon>Oscillospiraceae incertae sedis</taxon>
    </lineage>
</organism>
<evidence type="ECO:0000313" key="2">
    <source>
        <dbReference type="EMBL" id="CDC05493.1"/>
    </source>
</evidence>
<keyword evidence="1" id="KW-0732">Signal</keyword>
<evidence type="ECO:0008006" key="4">
    <source>
        <dbReference type="Google" id="ProtNLM"/>
    </source>
</evidence>
<dbReference type="EMBL" id="CBEP010000119">
    <property type="protein sequence ID" value="CDC05493.1"/>
    <property type="molecule type" value="Genomic_DNA"/>
</dbReference>
<gene>
    <name evidence="2" type="ORF">BN578_00970</name>
</gene>
<evidence type="ECO:0000256" key="1">
    <source>
        <dbReference type="SAM" id="SignalP"/>
    </source>
</evidence>
<reference evidence="2" key="1">
    <citation type="submission" date="2012-11" db="EMBL/GenBank/DDBJ databases">
        <title>Dependencies among metagenomic species, viruses, plasmids and units of genetic variation.</title>
        <authorList>
            <person name="Nielsen H.B."/>
            <person name="Almeida M."/>
            <person name="Juncker A.S."/>
            <person name="Rasmussen S."/>
            <person name="Li J."/>
            <person name="Sunagawa S."/>
            <person name="Plichta D."/>
            <person name="Gautier L."/>
            <person name="Le Chatelier E."/>
            <person name="Peletier E."/>
            <person name="Bonde I."/>
            <person name="Nielsen T."/>
            <person name="Manichanh C."/>
            <person name="Arumugam M."/>
            <person name="Batto J."/>
            <person name="Santos M.B.Q.D."/>
            <person name="Blom N."/>
            <person name="Borruel N."/>
            <person name="Burgdorf K.S."/>
            <person name="Boumezbeur F."/>
            <person name="Casellas F."/>
            <person name="Dore J."/>
            <person name="Guarner F."/>
            <person name="Hansen T."/>
            <person name="Hildebrand F."/>
            <person name="Kaas R.S."/>
            <person name="Kennedy S."/>
            <person name="Kristiansen K."/>
            <person name="Kultima J.R."/>
            <person name="Leonard P."/>
            <person name="Levenez F."/>
            <person name="Lund O."/>
            <person name="Moumen B."/>
            <person name="Le Paslier D."/>
            <person name="Pons N."/>
            <person name="Pedersen O."/>
            <person name="Prifti E."/>
            <person name="Qin J."/>
            <person name="Raes J."/>
            <person name="Tap J."/>
            <person name="Tims S."/>
            <person name="Ussery D.W."/>
            <person name="Yamada T."/>
            <person name="MetaHit consortium"/>
            <person name="Renault P."/>
            <person name="Sicheritz-Ponten T."/>
            <person name="Bork P."/>
            <person name="Wang J."/>
            <person name="Brunak S."/>
            <person name="Ehrlich S.D."/>
        </authorList>
    </citation>
    <scope>NUCLEOTIDE SEQUENCE [LARGE SCALE GENOMIC DNA]</scope>
</reference>
<proteinExistence type="predicted"/>
<dbReference type="Proteomes" id="UP000018168">
    <property type="component" value="Unassembled WGS sequence"/>
</dbReference>
<name>R6N0J0_9FIRM</name>
<dbReference type="AlphaFoldDB" id="R6N0J0"/>
<accession>R6N0J0</accession>
<feature type="signal peptide" evidence="1">
    <location>
        <begin position="1"/>
        <end position="21"/>
    </location>
</feature>
<sequence>MKKLKSFVALSLALCMMLCFAGCSSNHDKGNLKNNLIDGFNSWLESFSKHAVTKDKNLQGERENDIDQYTGSYTASYDGFTGEEFIFGGTALERDNGSNLEAIYSLTITSGKATLYWLSSEEEHIICKENADNTYQFTLSSGDNYIVLRGDNFSGNLELTVEDVSN</sequence>